<comment type="caution">
    <text evidence="3">The sequence shown here is derived from an EMBL/GenBank/DDBJ whole genome shotgun (WGS) entry which is preliminary data.</text>
</comment>
<dbReference type="AlphaFoldDB" id="A0AAN9U6S4"/>
<organism evidence="3 4">
    <name type="scientific">Cytospora paraplurivora</name>
    <dbReference type="NCBI Taxonomy" id="2898453"/>
    <lineage>
        <taxon>Eukaryota</taxon>
        <taxon>Fungi</taxon>
        <taxon>Dikarya</taxon>
        <taxon>Ascomycota</taxon>
        <taxon>Pezizomycotina</taxon>
        <taxon>Sordariomycetes</taxon>
        <taxon>Sordariomycetidae</taxon>
        <taxon>Diaporthales</taxon>
        <taxon>Cytosporaceae</taxon>
        <taxon>Cytospora</taxon>
    </lineage>
</organism>
<dbReference type="Proteomes" id="UP001320245">
    <property type="component" value="Unassembled WGS sequence"/>
</dbReference>
<proteinExistence type="predicted"/>
<feature type="compositionally biased region" description="Polar residues" evidence="2">
    <location>
        <begin position="94"/>
        <end position="107"/>
    </location>
</feature>
<sequence length="338" mass="37076">MSGYAPLQQALADAIKAEVQAAVAEKYQAEIEALRDALAIAQRDLNHTRETLDELSAAVSTAEGYITTIRTDLDKLRDDFQTPHDGNLNDLRAGSSSNNDTPITSQSDLDVLRDQLDNLRGPSSIADNDLTTSRADDSKSRGDNLPIAQSDAATVKATSSKANNTLPRVHMETGAVPFSIPVNTGVADDASPKPSEAALKFYAERLRLRFPNTYHFANKLCGTSDPWVVQELLNEGSICRSSLSFDSFGRLVLQSYDSHPIFEIVKKIDDWNHAQIAKHQLYKTIEKYAPGACILSPSRVYCDQTDEDVPVDSASVRLRRWKLAGTRAAVWLETAIAI</sequence>
<accession>A0AAN9U6S4</accession>
<protein>
    <submittedName>
        <fullName evidence="3">Uncharacterized protein</fullName>
    </submittedName>
</protein>
<gene>
    <name evidence="3" type="ORF">SLS53_004753</name>
</gene>
<dbReference type="EMBL" id="JAJSPL020000017">
    <property type="protein sequence ID" value="KAK7741694.1"/>
    <property type="molecule type" value="Genomic_DNA"/>
</dbReference>
<keyword evidence="1" id="KW-0175">Coiled coil</keyword>
<evidence type="ECO:0000256" key="2">
    <source>
        <dbReference type="SAM" id="MobiDB-lite"/>
    </source>
</evidence>
<keyword evidence="4" id="KW-1185">Reference proteome</keyword>
<feature type="coiled-coil region" evidence="1">
    <location>
        <begin position="17"/>
        <end position="58"/>
    </location>
</feature>
<name>A0AAN9U6S4_9PEZI</name>
<evidence type="ECO:0000313" key="3">
    <source>
        <dbReference type="EMBL" id="KAK7741694.1"/>
    </source>
</evidence>
<evidence type="ECO:0000256" key="1">
    <source>
        <dbReference type="SAM" id="Coils"/>
    </source>
</evidence>
<feature type="region of interest" description="Disordered" evidence="2">
    <location>
        <begin position="80"/>
        <end position="107"/>
    </location>
</feature>
<evidence type="ECO:0000313" key="4">
    <source>
        <dbReference type="Proteomes" id="UP001320245"/>
    </source>
</evidence>
<reference evidence="3 4" key="1">
    <citation type="journal article" date="2023" name="PLoS ONE">
        <title>Cytospora paraplurivora sp. nov. isolated from orchards with fruit tree decline syndrome in Ontario, Canada.</title>
        <authorList>
            <person name="Ilyukhin E."/>
            <person name="Nguyen H.D.T."/>
            <person name="Castle A.J."/>
            <person name="Ellouze W."/>
        </authorList>
    </citation>
    <scope>NUCLEOTIDE SEQUENCE [LARGE SCALE GENOMIC DNA]</scope>
    <source>
        <strain evidence="3 4">FDS-564</strain>
    </source>
</reference>
<feature type="region of interest" description="Disordered" evidence="2">
    <location>
        <begin position="119"/>
        <end position="161"/>
    </location>
</feature>